<protein>
    <recommendedName>
        <fullName evidence="4">NHL repeat-containing protein</fullName>
    </recommendedName>
</protein>
<reference evidence="2" key="1">
    <citation type="submission" date="2021-04" db="EMBL/GenBank/DDBJ databases">
        <title>Genome based classification of Actinospica acidithermotolerans sp. nov., an actinobacterium isolated from an Indonesian hot spring.</title>
        <authorList>
            <person name="Kusuma A.B."/>
            <person name="Putra K.E."/>
            <person name="Nafisah S."/>
            <person name="Loh J."/>
            <person name="Nouioui I."/>
            <person name="Goodfellow M."/>
        </authorList>
    </citation>
    <scope>NUCLEOTIDE SEQUENCE</scope>
    <source>
        <strain evidence="2">CSCA 57</strain>
    </source>
</reference>
<dbReference type="AlphaFoldDB" id="A0A941EH70"/>
<feature type="signal peptide" evidence="1">
    <location>
        <begin position="1"/>
        <end position="29"/>
    </location>
</feature>
<feature type="chain" id="PRO_5036978217" description="NHL repeat-containing protein" evidence="1">
    <location>
        <begin position="30"/>
        <end position="370"/>
    </location>
</feature>
<evidence type="ECO:0000313" key="3">
    <source>
        <dbReference type="Proteomes" id="UP000675781"/>
    </source>
</evidence>
<sequence length="370" mass="38081">MARQTKRRSALLAAASLAAVGFTASPALAMGAAPMAGGHPRVIASTVPANGDVNPYGVAIVPRSTGALYRGNILVSNFNNVKNLQGTGTTIVQVSPNGRVSTFARINPARLPGRCPGGVGLTTALVVLRSGWVVVGSLPTKDGTAATAKAGCLLVLDDRGRVRETIAGHGVNGPWDMTALDRGSTAELFVTNVLNGTVAAGGKTVYRGTVERLTLKVSDRRPPYLVEHRVIGSRFGERTDPAALVVGPTGVGLSREGTLYVADSVGNRITAIPNAPWRSTDAGTGRTVTAGGKLNTPLGLALDRHGRILTVNAGDGNLLVTSPRGRQLRTVTLDKSGNPPGAGALFGLAVEQCGGVYYVDDATNTLNLLP</sequence>
<accession>A0A941EH70</accession>
<keyword evidence="3" id="KW-1185">Reference proteome</keyword>
<evidence type="ECO:0000313" key="2">
    <source>
        <dbReference type="EMBL" id="MBR7832535.1"/>
    </source>
</evidence>
<comment type="caution">
    <text evidence="2">The sequence shown here is derived from an EMBL/GenBank/DDBJ whole genome shotgun (WGS) entry which is preliminary data.</text>
</comment>
<dbReference type="PROSITE" id="PS51318">
    <property type="entry name" value="TAT"/>
    <property type="match status" value="1"/>
</dbReference>
<dbReference type="Gene3D" id="2.120.10.30">
    <property type="entry name" value="TolB, C-terminal domain"/>
    <property type="match status" value="1"/>
</dbReference>
<name>A0A941EH70_9ACTN</name>
<evidence type="ECO:0008006" key="4">
    <source>
        <dbReference type="Google" id="ProtNLM"/>
    </source>
</evidence>
<dbReference type="InterPro" id="IPR011042">
    <property type="entry name" value="6-blade_b-propeller_TolB-like"/>
</dbReference>
<keyword evidence="1" id="KW-0732">Signal</keyword>
<evidence type="ECO:0000256" key="1">
    <source>
        <dbReference type="SAM" id="SignalP"/>
    </source>
</evidence>
<gene>
    <name evidence="2" type="ORF">KDL01_04655</name>
</gene>
<dbReference type="SUPFAM" id="SSF101898">
    <property type="entry name" value="NHL repeat"/>
    <property type="match status" value="1"/>
</dbReference>
<dbReference type="InterPro" id="IPR006311">
    <property type="entry name" value="TAT_signal"/>
</dbReference>
<organism evidence="2 3">
    <name type="scientific">Actinospica durhamensis</name>
    <dbReference type="NCBI Taxonomy" id="1508375"/>
    <lineage>
        <taxon>Bacteria</taxon>
        <taxon>Bacillati</taxon>
        <taxon>Actinomycetota</taxon>
        <taxon>Actinomycetes</taxon>
        <taxon>Catenulisporales</taxon>
        <taxon>Actinospicaceae</taxon>
        <taxon>Actinospica</taxon>
    </lineage>
</organism>
<proteinExistence type="predicted"/>
<dbReference type="Proteomes" id="UP000675781">
    <property type="component" value="Unassembled WGS sequence"/>
</dbReference>
<dbReference type="RefSeq" id="WP_212527063.1">
    <property type="nucleotide sequence ID" value="NZ_JAGSOG010000012.1"/>
</dbReference>
<dbReference type="EMBL" id="JAGSOG010000012">
    <property type="protein sequence ID" value="MBR7832535.1"/>
    <property type="molecule type" value="Genomic_DNA"/>
</dbReference>